<dbReference type="InterPro" id="IPR036388">
    <property type="entry name" value="WH-like_DNA-bd_sf"/>
</dbReference>
<dbReference type="Gene3D" id="1.10.10.10">
    <property type="entry name" value="Winged helix-like DNA-binding domain superfamily/Winged helix DNA-binding domain"/>
    <property type="match status" value="1"/>
</dbReference>
<name>A0A4S8PNW6_9ACTN</name>
<comment type="caution">
    <text evidence="6">The sequence shown here is derived from an EMBL/GenBank/DDBJ whole genome shotgun (WGS) entry which is preliminary data.</text>
</comment>
<dbReference type="InterPro" id="IPR011991">
    <property type="entry name" value="ArsR-like_HTH"/>
</dbReference>
<dbReference type="InterPro" id="IPR001845">
    <property type="entry name" value="HTH_ArsR_DNA-bd_dom"/>
</dbReference>
<dbReference type="Pfam" id="PF12840">
    <property type="entry name" value="HTH_20"/>
    <property type="match status" value="1"/>
</dbReference>
<organism evidence="6 7">
    <name type="scientific">Glycomyces paridis</name>
    <dbReference type="NCBI Taxonomy" id="2126555"/>
    <lineage>
        <taxon>Bacteria</taxon>
        <taxon>Bacillati</taxon>
        <taxon>Actinomycetota</taxon>
        <taxon>Actinomycetes</taxon>
        <taxon>Glycomycetales</taxon>
        <taxon>Glycomycetaceae</taxon>
        <taxon>Glycomyces</taxon>
    </lineage>
</organism>
<gene>
    <name evidence="6" type="ORF">E9998_07845</name>
</gene>
<feature type="domain" description="HTH arsR-type" evidence="5">
    <location>
        <begin position="52"/>
        <end position="135"/>
    </location>
</feature>
<evidence type="ECO:0000313" key="6">
    <source>
        <dbReference type="EMBL" id="THV30269.1"/>
    </source>
</evidence>
<evidence type="ECO:0000256" key="1">
    <source>
        <dbReference type="ARBA" id="ARBA00023015"/>
    </source>
</evidence>
<evidence type="ECO:0000259" key="5">
    <source>
        <dbReference type="SMART" id="SM00418"/>
    </source>
</evidence>
<evidence type="ECO:0000313" key="7">
    <source>
        <dbReference type="Proteomes" id="UP000305792"/>
    </source>
</evidence>
<dbReference type="AlphaFoldDB" id="A0A4S8PNW6"/>
<dbReference type="InterPro" id="IPR036390">
    <property type="entry name" value="WH_DNA-bd_sf"/>
</dbReference>
<feature type="region of interest" description="Disordered" evidence="4">
    <location>
        <begin position="1"/>
        <end position="40"/>
    </location>
</feature>
<dbReference type="EMBL" id="STGX01000004">
    <property type="protein sequence ID" value="THV30269.1"/>
    <property type="molecule type" value="Genomic_DNA"/>
</dbReference>
<dbReference type="GO" id="GO:0003677">
    <property type="term" value="F:DNA binding"/>
    <property type="evidence" value="ECO:0007669"/>
    <property type="project" value="UniProtKB-KW"/>
</dbReference>
<dbReference type="SMART" id="SM00418">
    <property type="entry name" value="HTH_ARSR"/>
    <property type="match status" value="1"/>
</dbReference>
<dbReference type="PANTHER" id="PTHR33154:SF15">
    <property type="entry name" value="REGULATORY PROTEIN ARSR"/>
    <property type="match status" value="1"/>
</dbReference>
<dbReference type="SUPFAM" id="SSF46785">
    <property type="entry name" value="Winged helix' DNA-binding domain"/>
    <property type="match status" value="1"/>
</dbReference>
<keyword evidence="7" id="KW-1185">Reference proteome</keyword>
<dbReference type="CDD" id="cd00090">
    <property type="entry name" value="HTH_ARSR"/>
    <property type="match status" value="1"/>
</dbReference>
<protein>
    <submittedName>
        <fullName evidence="6">Helix-turn-helix transcriptional regulator</fullName>
    </submittedName>
</protein>
<keyword evidence="3" id="KW-0804">Transcription</keyword>
<dbReference type="RefSeq" id="WP_136529142.1">
    <property type="nucleotide sequence ID" value="NZ_STGX01000004.1"/>
</dbReference>
<feature type="compositionally biased region" description="Pro residues" evidence="4">
    <location>
        <begin position="14"/>
        <end position="34"/>
    </location>
</feature>
<keyword evidence="2" id="KW-0238">DNA-binding</keyword>
<accession>A0A4S8PNW6</accession>
<dbReference type="InterPro" id="IPR051081">
    <property type="entry name" value="HTH_MetalResp_TranReg"/>
</dbReference>
<evidence type="ECO:0000256" key="4">
    <source>
        <dbReference type="SAM" id="MobiDB-lite"/>
    </source>
</evidence>
<keyword evidence="1" id="KW-0805">Transcription regulation</keyword>
<evidence type="ECO:0000256" key="3">
    <source>
        <dbReference type="ARBA" id="ARBA00023163"/>
    </source>
</evidence>
<reference evidence="6 7" key="1">
    <citation type="journal article" date="2018" name="Int. J. Syst. Evol. Microbiol.">
        <title>Glycomyces paridis sp. nov., isolated from the medicinal plant Paris polyphylla.</title>
        <authorList>
            <person name="Fang X.M."/>
            <person name="Bai J.L."/>
            <person name="Su J."/>
            <person name="Zhao L.L."/>
            <person name="Liu H.Y."/>
            <person name="Ma B.P."/>
            <person name="Zhang Y.Q."/>
            <person name="Yu L.Y."/>
        </authorList>
    </citation>
    <scope>NUCLEOTIDE SEQUENCE [LARGE SCALE GENOMIC DNA]</scope>
    <source>
        <strain evidence="6 7">CPCC 204357</strain>
    </source>
</reference>
<proteinExistence type="predicted"/>
<dbReference type="PANTHER" id="PTHR33154">
    <property type="entry name" value="TRANSCRIPTIONAL REGULATOR, ARSR FAMILY"/>
    <property type="match status" value="1"/>
</dbReference>
<sequence length="238" mass="26501">MSETSASHPENGLPRPPLPPVPPVAPVPPVPPGRPQGILPEDAHRVKITDPERMKALAHPARMAVFDFLGLRRVKGFDGATATEIAEVAGMTPSAMSYHLRTLAKAGFIEEAPSRGDARERVWRLALHSFSIAAGDDASESDKVIERTMGEAFRERDEENFTRFLDSRFDLDPKIRDASMVQHGTLRLTPEEAEEFGRRFMELEGEYAELTRKRIAEGSEGPSEAVVYHAMFRLFPRV</sequence>
<evidence type="ECO:0000256" key="2">
    <source>
        <dbReference type="ARBA" id="ARBA00023125"/>
    </source>
</evidence>
<dbReference type="OrthoDB" id="7945987at2"/>
<dbReference type="GO" id="GO:0003700">
    <property type="term" value="F:DNA-binding transcription factor activity"/>
    <property type="evidence" value="ECO:0007669"/>
    <property type="project" value="InterPro"/>
</dbReference>
<dbReference type="Proteomes" id="UP000305792">
    <property type="component" value="Unassembled WGS sequence"/>
</dbReference>